<evidence type="ECO:0000256" key="9">
    <source>
        <dbReference type="ARBA" id="ARBA00071582"/>
    </source>
</evidence>
<feature type="domain" description="CMP/dCMP-type deaminase" evidence="11">
    <location>
        <begin position="245"/>
        <end position="374"/>
    </location>
</feature>
<keyword evidence="5 12" id="KW-0378">Hydrolase</keyword>
<feature type="region of interest" description="Disordered" evidence="10">
    <location>
        <begin position="38"/>
        <end position="73"/>
    </location>
</feature>
<comment type="similarity">
    <text evidence="2">Belongs to the cytidine and deoxycytidylate deaminase family.</text>
</comment>
<sequence>MLIGITGSICSGKHTTAEYLVQHHGFLRLHLPTPSQLQPVVVNNNTTTSDESESKSKSKSNGTVPGGQQPQPQLAHLLPSVTDQKGTRGLTFPDVDSLLEFVTKRWREHWVLTDIYDESTLELLLRRPFFLLLNVEAPVGVRYQRFSERCRHRSLTPLPLSDFISYNDLQLYGTRACPPAAPSSTSTSSPRSSSSSTTPTLFTSGILHLTSRSHLHLVNIHPSISAYYTFLSTLDLASPVRLRPTWDAYFMTLAHLASQRSNCMKRRVGCVLVHNSRILSTGYNGTPRNLRNCNEGGCARCNSAIATSSLSTCLCLHAEENALLEAGRERIREGCILYCDTCPCLTCSVKIAQVGVKEVVYSQSYNMDEASRQVLKEAGVGLRQFIPPKSGLVGFGFDPDADTTSTGQDGEGEGQELVVRNGIS</sequence>
<dbReference type="Gene3D" id="3.40.140.10">
    <property type="entry name" value="Cytidine Deaminase, domain 2"/>
    <property type="match status" value="1"/>
</dbReference>
<comment type="caution">
    <text evidence="12">The sequence shown here is derived from an EMBL/GenBank/DDBJ whole genome shotgun (WGS) entry which is preliminary data.</text>
</comment>
<dbReference type="InterPro" id="IPR016192">
    <property type="entry name" value="APOBEC/CMP_deaminase_Zn-bd"/>
</dbReference>
<dbReference type="GO" id="GO:0008270">
    <property type="term" value="F:zinc ion binding"/>
    <property type="evidence" value="ECO:0007669"/>
    <property type="project" value="InterPro"/>
</dbReference>
<dbReference type="FunFam" id="3.40.140.10:FF:000035">
    <property type="entry name" value="dCMP deaminase"/>
    <property type="match status" value="1"/>
</dbReference>
<dbReference type="PANTHER" id="PTHR11086:SF18">
    <property type="entry name" value="DEOXYCYTIDYLATE DEAMINASE"/>
    <property type="match status" value="1"/>
</dbReference>
<evidence type="ECO:0000256" key="10">
    <source>
        <dbReference type="SAM" id="MobiDB-lite"/>
    </source>
</evidence>
<dbReference type="PROSITE" id="PS51747">
    <property type="entry name" value="CYT_DCMP_DEAMINASES_2"/>
    <property type="match status" value="1"/>
</dbReference>
<gene>
    <name evidence="12" type="primary">DCD1</name>
    <name evidence="12" type="ORF">LTR25_004789</name>
</gene>
<dbReference type="Proteomes" id="UP001345827">
    <property type="component" value="Unassembled WGS sequence"/>
</dbReference>
<dbReference type="GO" id="GO:0005737">
    <property type="term" value="C:cytoplasm"/>
    <property type="evidence" value="ECO:0007669"/>
    <property type="project" value="TreeGrafter"/>
</dbReference>
<evidence type="ECO:0000256" key="8">
    <source>
        <dbReference type="ARBA" id="ARBA00041763"/>
    </source>
</evidence>
<dbReference type="EC" id="3.5.4.12" evidence="7"/>
<evidence type="ECO:0000256" key="6">
    <source>
        <dbReference type="ARBA" id="ARBA00022833"/>
    </source>
</evidence>
<accession>A0AAV9Q7B0</accession>
<evidence type="ECO:0000256" key="2">
    <source>
        <dbReference type="ARBA" id="ARBA00006576"/>
    </source>
</evidence>
<dbReference type="PROSITE" id="PS00903">
    <property type="entry name" value="CYT_DCMP_DEAMINASES_1"/>
    <property type="match status" value="1"/>
</dbReference>
<comment type="cofactor">
    <cofactor evidence="1">
        <name>Zn(2+)</name>
        <dbReference type="ChEBI" id="CHEBI:29105"/>
    </cofactor>
</comment>
<dbReference type="EMBL" id="JAXLQG010000007">
    <property type="protein sequence ID" value="KAK5537537.1"/>
    <property type="molecule type" value="Genomic_DNA"/>
</dbReference>
<evidence type="ECO:0000313" key="12">
    <source>
        <dbReference type="EMBL" id="KAK5537537.1"/>
    </source>
</evidence>
<keyword evidence="6" id="KW-0862">Zinc</keyword>
<dbReference type="InterPro" id="IPR016193">
    <property type="entry name" value="Cytidine_deaminase-like"/>
</dbReference>
<dbReference type="PANTHER" id="PTHR11086">
    <property type="entry name" value="DEOXYCYTIDYLATE DEAMINASE-RELATED"/>
    <property type="match status" value="1"/>
</dbReference>
<name>A0AAV9Q7B0_9PEZI</name>
<dbReference type="AlphaFoldDB" id="A0AAV9Q7B0"/>
<dbReference type="CDD" id="cd01286">
    <property type="entry name" value="deoxycytidylate_deaminase"/>
    <property type="match status" value="1"/>
</dbReference>
<evidence type="ECO:0000256" key="1">
    <source>
        <dbReference type="ARBA" id="ARBA00001947"/>
    </source>
</evidence>
<evidence type="ECO:0000256" key="4">
    <source>
        <dbReference type="ARBA" id="ARBA00022727"/>
    </source>
</evidence>
<dbReference type="Pfam" id="PF00383">
    <property type="entry name" value="dCMP_cyt_deam_1"/>
    <property type="match status" value="1"/>
</dbReference>
<dbReference type="Gene3D" id="3.40.50.300">
    <property type="entry name" value="P-loop containing nucleotide triphosphate hydrolases"/>
    <property type="match status" value="1"/>
</dbReference>
<dbReference type="InterPro" id="IPR002125">
    <property type="entry name" value="CMP_dCMP_dom"/>
</dbReference>
<keyword evidence="13" id="KW-1185">Reference proteome</keyword>
<dbReference type="GO" id="GO:0004132">
    <property type="term" value="F:dCMP deaminase activity"/>
    <property type="evidence" value="ECO:0007669"/>
    <property type="project" value="UniProtKB-EC"/>
</dbReference>
<keyword evidence="4" id="KW-0545">Nucleotide biosynthesis</keyword>
<keyword evidence="3" id="KW-0479">Metal-binding</keyword>
<protein>
    <recommendedName>
        <fullName evidence="9">Deoxycytidylate deaminase</fullName>
        <ecNumber evidence="7">3.5.4.12</ecNumber>
    </recommendedName>
    <alternativeName>
        <fullName evidence="8">dCMP deaminase</fullName>
    </alternativeName>
</protein>
<dbReference type="InterPro" id="IPR027417">
    <property type="entry name" value="P-loop_NTPase"/>
</dbReference>
<feature type="compositionally biased region" description="Low complexity" evidence="10">
    <location>
        <begin position="182"/>
        <end position="199"/>
    </location>
</feature>
<dbReference type="SUPFAM" id="SSF52540">
    <property type="entry name" value="P-loop containing nucleoside triphosphate hydrolases"/>
    <property type="match status" value="1"/>
</dbReference>
<feature type="compositionally biased region" description="Low complexity" evidence="10">
    <location>
        <begin position="40"/>
        <end position="49"/>
    </location>
</feature>
<dbReference type="InterPro" id="IPR015517">
    <property type="entry name" value="dCMP_deaminase-rel"/>
</dbReference>
<evidence type="ECO:0000313" key="13">
    <source>
        <dbReference type="Proteomes" id="UP001345827"/>
    </source>
</evidence>
<organism evidence="12 13">
    <name type="scientific">Vermiconidia calcicola</name>
    <dbReference type="NCBI Taxonomy" id="1690605"/>
    <lineage>
        <taxon>Eukaryota</taxon>
        <taxon>Fungi</taxon>
        <taxon>Dikarya</taxon>
        <taxon>Ascomycota</taxon>
        <taxon>Pezizomycotina</taxon>
        <taxon>Dothideomycetes</taxon>
        <taxon>Dothideomycetidae</taxon>
        <taxon>Mycosphaerellales</taxon>
        <taxon>Extremaceae</taxon>
        <taxon>Vermiconidia</taxon>
    </lineage>
</organism>
<proteinExistence type="inferred from homology"/>
<evidence type="ECO:0000256" key="5">
    <source>
        <dbReference type="ARBA" id="ARBA00022801"/>
    </source>
</evidence>
<dbReference type="GO" id="GO:0009165">
    <property type="term" value="P:nucleotide biosynthetic process"/>
    <property type="evidence" value="ECO:0007669"/>
    <property type="project" value="UniProtKB-KW"/>
</dbReference>
<reference evidence="12 13" key="1">
    <citation type="submission" date="2023-06" db="EMBL/GenBank/DDBJ databases">
        <title>Black Yeasts Isolated from many extreme environments.</title>
        <authorList>
            <person name="Coleine C."/>
            <person name="Stajich J.E."/>
            <person name="Selbmann L."/>
        </authorList>
    </citation>
    <scope>NUCLEOTIDE SEQUENCE [LARGE SCALE GENOMIC DNA]</scope>
    <source>
        <strain evidence="12 13">CCFEE 5887</strain>
    </source>
</reference>
<evidence type="ECO:0000256" key="7">
    <source>
        <dbReference type="ARBA" id="ARBA00038938"/>
    </source>
</evidence>
<dbReference type="InterPro" id="IPR035105">
    <property type="entry name" value="Deoxycytidylate_deaminase_dom"/>
</dbReference>
<evidence type="ECO:0000259" key="11">
    <source>
        <dbReference type="PROSITE" id="PS51747"/>
    </source>
</evidence>
<dbReference type="SUPFAM" id="SSF53927">
    <property type="entry name" value="Cytidine deaminase-like"/>
    <property type="match status" value="1"/>
</dbReference>
<feature type="region of interest" description="Disordered" evidence="10">
    <location>
        <begin position="177"/>
        <end position="199"/>
    </location>
</feature>
<evidence type="ECO:0000256" key="3">
    <source>
        <dbReference type="ARBA" id="ARBA00022723"/>
    </source>
</evidence>